<gene>
    <name evidence="2" type="ORF">KK078_23865</name>
</gene>
<keyword evidence="2" id="KW-0449">Lipoprotein</keyword>
<dbReference type="SUPFAM" id="SSF48452">
    <property type="entry name" value="TPR-like"/>
    <property type="match status" value="1"/>
</dbReference>
<protein>
    <submittedName>
        <fullName evidence="2">SusD/RagB family nutrient-binding outer membrane lipoprotein</fullName>
    </submittedName>
</protein>
<evidence type="ECO:0000313" key="3">
    <source>
        <dbReference type="Proteomes" id="UP001319180"/>
    </source>
</evidence>
<feature type="signal peptide" evidence="1">
    <location>
        <begin position="1"/>
        <end position="22"/>
    </location>
</feature>
<dbReference type="Gene3D" id="1.25.40.390">
    <property type="match status" value="1"/>
</dbReference>
<evidence type="ECO:0000313" key="2">
    <source>
        <dbReference type="EMBL" id="MBT1689622.1"/>
    </source>
</evidence>
<keyword evidence="1" id="KW-0732">Signal</keyword>
<evidence type="ECO:0000256" key="1">
    <source>
        <dbReference type="SAM" id="SignalP"/>
    </source>
</evidence>
<sequence length="490" mass="54191">MKFSNINKYVAGAALTAILATACTGDFEEVNENPNGPVVIPSHLHLPAMIEQTADIVYDMFNSGDMGETWIQHWAKVQYNEEERYNPRVTSINNWWDQLYARPLMDSKKMYLAAIDEQNNVTKGVALIWQTYVFSLLTDTFGDVPYSGALQAEEGKTLPMYDKQEDIYPAMVDSLEAAVGYLAGPGTLPAAQDILYGGDVAKWEKFANSLRVRLLMRMSGKVDVGAELQAIVNGGAIFSSNADNSQLNYRETNPNANPVWNNVVFTNRLEWRINETLVTLMDGLSDPRLPVYAQPNDGGEIRGAAPGINNPTVNGYDYANTSMLGEYFLRPNTPGVFMDYAELNFLLAEAAKRSLIGGGDATAASYYNAGVTASFDTFKGFKNEDGSVVNLVPADYLAIPAVAYDAANGLNKIYTQKYIALYFQGIEAFSEWRRTKVPALSPAIDPIGINQIPSRYIYPSNEQTLNATNYQTAVDNMKGDLLTSKVWWME</sequence>
<feature type="chain" id="PRO_5042831713" evidence="1">
    <location>
        <begin position="23"/>
        <end position="490"/>
    </location>
</feature>
<dbReference type="Pfam" id="PF12771">
    <property type="entry name" value="SusD-like_2"/>
    <property type="match status" value="1"/>
</dbReference>
<dbReference type="PROSITE" id="PS51257">
    <property type="entry name" value="PROKAR_LIPOPROTEIN"/>
    <property type="match status" value="1"/>
</dbReference>
<keyword evidence="3" id="KW-1185">Reference proteome</keyword>
<dbReference type="RefSeq" id="WP_254092842.1">
    <property type="nucleotide sequence ID" value="NZ_JAHESC010000044.1"/>
</dbReference>
<dbReference type="AlphaFoldDB" id="A0AAP2DHS4"/>
<dbReference type="InterPro" id="IPR041662">
    <property type="entry name" value="SusD-like_2"/>
</dbReference>
<name>A0AAP2DHS4_9BACT</name>
<dbReference type="Proteomes" id="UP001319180">
    <property type="component" value="Unassembled WGS sequence"/>
</dbReference>
<dbReference type="InterPro" id="IPR011990">
    <property type="entry name" value="TPR-like_helical_dom_sf"/>
</dbReference>
<dbReference type="EMBL" id="JAHESC010000044">
    <property type="protein sequence ID" value="MBT1689622.1"/>
    <property type="molecule type" value="Genomic_DNA"/>
</dbReference>
<proteinExistence type="predicted"/>
<accession>A0AAP2DHS4</accession>
<organism evidence="2 3">
    <name type="scientific">Dawidia soli</name>
    <dbReference type="NCBI Taxonomy" id="2782352"/>
    <lineage>
        <taxon>Bacteria</taxon>
        <taxon>Pseudomonadati</taxon>
        <taxon>Bacteroidota</taxon>
        <taxon>Cytophagia</taxon>
        <taxon>Cytophagales</taxon>
        <taxon>Chryseotaleaceae</taxon>
        <taxon>Dawidia</taxon>
    </lineage>
</organism>
<reference evidence="2 3" key="1">
    <citation type="submission" date="2021-05" db="EMBL/GenBank/DDBJ databases">
        <title>A Polyphasic approach of four new species of the genus Ohtaekwangia: Ohtaekwangia histidinii sp. nov., Ohtaekwangia cretensis sp. nov., Ohtaekwangia indiensis sp. nov., Ohtaekwangia reichenbachii sp. nov. from diverse environment.</title>
        <authorList>
            <person name="Octaviana S."/>
        </authorList>
    </citation>
    <scope>NUCLEOTIDE SEQUENCE [LARGE SCALE GENOMIC DNA]</scope>
    <source>
        <strain evidence="2 3">PWU37</strain>
    </source>
</reference>
<comment type="caution">
    <text evidence="2">The sequence shown here is derived from an EMBL/GenBank/DDBJ whole genome shotgun (WGS) entry which is preliminary data.</text>
</comment>